<sequence>MIMTGTRTGRRSSDRKLLLLSLGLSVCSGFAYLGSSVMPFQIDALMTGLHQSASRASLFGFFEIMSFAVFMIVLSRVHLRLPVIVTAFLGAALAVMSSLLIASGATSFIWLWACAIVFGLAEALLGRSFVCAAAASDNPDRIYAIANGGGQLVLVAVIDAIPYATQVFGALGVFVGLAGIVICLAPCMLTLRHVPMAPPPSRRGGTVSFTPGAIALLCIWVGSSLGSSIIWSFAETVGRSLNLSANYIVLLSTLCILSSVGVSFLFGGLADRLRRDVFLTLTLLGVGVGGLLACSAGNAWVYTTGVVIYWNCSMLSYAWLLGSAATLDHTGRVGTFCGGMDRMGYALGAPIGGLIVDHASFTTLGVAGFIACVISMPIGLPILFREIRQHQHEDMVRSKIVQATPV</sequence>
<dbReference type="Proteomes" id="UP000262371">
    <property type="component" value="Unassembled WGS sequence"/>
</dbReference>
<evidence type="ECO:0000313" key="5">
    <source>
        <dbReference type="EMBL" id="RFD21440.1"/>
    </source>
</evidence>
<reference evidence="5 6" key="1">
    <citation type="submission" date="2018-08" db="EMBL/GenBank/DDBJ databases">
        <title>Komagataeibacter sp. AV 382.</title>
        <authorList>
            <person name="Skraban J."/>
            <person name="Trcek J."/>
        </authorList>
    </citation>
    <scope>NUCLEOTIDE SEQUENCE [LARGE SCALE GENOMIC DNA]</scope>
    <source>
        <strain evidence="5 6">AV 382</strain>
    </source>
</reference>
<feature type="transmembrane region" description="Helical" evidence="4">
    <location>
        <begin position="212"/>
        <end position="233"/>
    </location>
</feature>
<feature type="transmembrane region" description="Helical" evidence="4">
    <location>
        <begin position="278"/>
        <end position="301"/>
    </location>
</feature>
<keyword evidence="6" id="KW-1185">Reference proteome</keyword>
<comment type="caution">
    <text evidence="5">The sequence shown here is derived from an EMBL/GenBank/DDBJ whole genome shotgun (WGS) entry which is preliminary data.</text>
</comment>
<gene>
    <name evidence="5" type="ORF">DY926_00960</name>
</gene>
<feature type="transmembrane region" description="Helical" evidence="4">
    <location>
        <begin position="142"/>
        <end position="161"/>
    </location>
</feature>
<feature type="transmembrane region" description="Helical" evidence="4">
    <location>
        <begin position="307"/>
        <end position="327"/>
    </location>
</feature>
<evidence type="ECO:0000256" key="3">
    <source>
        <dbReference type="ARBA" id="ARBA00023136"/>
    </source>
</evidence>
<dbReference type="GO" id="GO:0022857">
    <property type="term" value="F:transmembrane transporter activity"/>
    <property type="evidence" value="ECO:0007669"/>
    <property type="project" value="InterPro"/>
</dbReference>
<keyword evidence="1 4" id="KW-0812">Transmembrane</keyword>
<dbReference type="EMBL" id="QUWV01000004">
    <property type="protein sequence ID" value="RFD21440.1"/>
    <property type="molecule type" value="Genomic_DNA"/>
</dbReference>
<dbReference type="InterPro" id="IPR011701">
    <property type="entry name" value="MFS"/>
</dbReference>
<feature type="transmembrane region" description="Helical" evidence="4">
    <location>
        <begin position="55"/>
        <end position="74"/>
    </location>
</feature>
<keyword evidence="2 4" id="KW-1133">Transmembrane helix</keyword>
<evidence type="ECO:0000256" key="2">
    <source>
        <dbReference type="ARBA" id="ARBA00022989"/>
    </source>
</evidence>
<evidence type="ECO:0000256" key="4">
    <source>
        <dbReference type="SAM" id="Phobius"/>
    </source>
</evidence>
<name>A0A371Z4N0_9PROT</name>
<evidence type="ECO:0000313" key="6">
    <source>
        <dbReference type="Proteomes" id="UP000262371"/>
    </source>
</evidence>
<dbReference type="Gene3D" id="1.20.1250.20">
    <property type="entry name" value="MFS general substrate transporter like domains"/>
    <property type="match status" value="2"/>
</dbReference>
<organism evidence="5 6">
    <name type="scientific">Komagataeibacter melaceti</name>
    <dbReference type="NCBI Taxonomy" id="2766577"/>
    <lineage>
        <taxon>Bacteria</taxon>
        <taxon>Pseudomonadati</taxon>
        <taxon>Pseudomonadota</taxon>
        <taxon>Alphaproteobacteria</taxon>
        <taxon>Acetobacterales</taxon>
        <taxon>Acetobacteraceae</taxon>
        <taxon>Komagataeibacter</taxon>
    </lineage>
</organism>
<feature type="transmembrane region" description="Helical" evidence="4">
    <location>
        <begin position="108"/>
        <end position="130"/>
    </location>
</feature>
<dbReference type="Pfam" id="PF07690">
    <property type="entry name" value="MFS_1"/>
    <property type="match status" value="1"/>
</dbReference>
<protein>
    <submittedName>
        <fullName evidence="5">MFS transporter</fullName>
    </submittedName>
</protein>
<evidence type="ECO:0000256" key="1">
    <source>
        <dbReference type="ARBA" id="ARBA00022692"/>
    </source>
</evidence>
<feature type="transmembrane region" description="Helical" evidence="4">
    <location>
        <begin position="245"/>
        <end position="266"/>
    </location>
</feature>
<feature type="transmembrane region" description="Helical" evidence="4">
    <location>
        <begin position="81"/>
        <end position="102"/>
    </location>
</feature>
<dbReference type="SUPFAM" id="SSF103473">
    <property type="entry name" value="MFS general substrate transporter"/>
    <property type="match status" value="1"/>
</dbReference>
<feature type="transmembrane region" description="Helical" evidence="4">
    <location>
        <begin position="339"/>
        <end position="356"/>
    </location>
</feature>
<keyword evidence="3 4" id="KW-0472">Membrane</keyword>
<accession>A0A371Z4N0</accession>
<proteinExistence type="predicted"/>
<feature type="transmembrane region" description="Helical" evidence="4">
    <location>
        <begin position="167"/>
        <end position="191"/>
    </location>
</feature>
<dbReference type="AlphaFoldDB" id="A0A371Z4N0"/>
<feature type="transmembrane region" description="Helical" evidence="4">
    <location>
        <begin position="362"/>
        <end position="384"/>
    </location>
</feature>
<dbReference type="InterPro" id="IPR036259">
    <property type="entry name" value="MFS_trans_sf"/>
</dbReference>